<dbReference type="EMBL" id="LRGB01000930">
    <property type="protein sequence ID" value="KZS15124.1"/>
    <property type="molecule type" value="Genomic_DNA"/>
</dbReference>
<organism evidence="2 3">
    <name type="scientific">Daphnia magna</name>
    <dbReference type="NCBI Taxonomy" id="35525"/>
    <lineage>
        <taxon>Eukaryota</taxon>
        <taxon>Metazoa</taxon>
        <taxon>Ecdysozoa</taxon>
        <taxon>Arthropoda</taxon>
        <taxon>Crustacea</taxon>
        <taxon>Branchiopoda</taxon>
        <taxon>Diplostraca</taxon>
        <taxon>Cladocera</taxon>
        <taxon>Anomopoda</taxon>
        <taxon>Daphniidae</taxon>
        <taxon>Daphnia</taxon>
    </lineage>
</organism>
<feature type="compositionally biased region" description="Acidic residues" evidence="1">
    <location>
        <begin position="127"/>
        <end position="139"/>
    </location>
</feature>
<feature type="compositionally biased region" description="Polar residues" evidence="1">
    <location>
        <begin position="234"/>
        <end position="243"/>
    </location>
</feature>
<sequence>MCKALDGSSPIRTEEANSPKDSIVAPANSLRVSMSQRRSIDDEEDYIRQRVWKRKKAHKHPSLAASAMDLGYAVRRVEARRQNQTMSGDVRHHYSSASMSINSSRHQQQSWNQSQQQQQQHYSTEFEHEEVDDEGEEEDDHHRTQLHQPLYPASEWDQKLDRMLDELQLSISPQRKAGTTRIEAAGGKDASSSLLSSSYILTSGSHQQSSRQTVSSSSTSQEHRRTASGCRMFDSSSVASNPSVDMGPVSSVRDARSQSPEQRIALKSTGGSYNEGAFSNGLSRGGSMSSVRSQSSQQRQYTEYHLANRRHDDSSFVAGMPSATSADDEPFGDDFQAIPSSVSERARAWSSRGVAYNFASETTTNNNQIGPATEVETTVKKTQVARSSSTGQQPLGYGPDEIDSALSDLMRVSQMATRSAQPERDNEQTSRTAQSHHHHHQQLSTQQVHSSNPVVMQSGTTESSTFSSSSSSSSSSRQQFYSYSSNAKASESNETPVHYATPDNRLKSVSSISSSSLSSTVHHAHVIDYSRISQKQIRAAGIQSMSHHQLNSPICNFPDHEDFPLYNLRIIPESSGLLCNVAKHPQPMCNVEKHPNFPLYAGSPPCPPGSQDTHPICNIKIHPALQCNFPRHPDYPGFTTGCSLADKETICNVPSHPICNSDKERHPHDRNPQPSKCNIPGHPEYPDYMSLTEPQTEPFCDVPGHPFGLCNIQTHPQYPDMMGPEDREAAPYCFIPSHPELLCNIAHHPDYPGYMTEAEMPSEPICNVPRHPFITQGVVKRNPPIPNQQDPFSSPYAVPTTLKPKMYQRGIGGSPLPTIRRPEIDPGLQSPPKKLDDLMDTFNGGPYQPYTSTPRIGPDPTPFTAPSVESNGTTPIPKQPLFAETPKKPAINGASAPPVYYPPEANEMFAKTSPEAPLLMQQSQSHSMSMGGGSKGKMKYSAKYSAGGSESDTKFKAGAGGAAVIPICLPVCCAMPCVIM</sequence>
<feature type="compositionally biased region" description="Low complexity" evidence="1">
    <location>
        <begin position="202"/>
        <end position="220"/>
    </location>
</feature>
<feature type="region of interest" description="Disordered" evidence="1">
    <location>
        <begin position="97"/>
        <end position="153"/>
    </location>
</feature>
<name>A0A164YCP9_9CRUS</name>
<keyword evidence="3" id="KW-1185">Reference proteome</keyword>
<protein>
    <submittedName>
        <fullName evidence="2">Uncharacterized protein</fullName>
    </submittedName>
</protein>
<feature type="compositionally biased region" description="Polar residues" evidence="1">
    <location>
        <begin position="384"/>
        <end position="393"/>
    </location>
</feature>
<feature type="compositionally biased region" description="Low complexity" evidence="1">
    <location>
        <begin position="463"/>
        <end position="477"/>
    </location>
</feature>
<dbReference type="PANTHER" id="PTHR41156">
    <property type="entry name" value="AGAP006184-PA"/>
    <property type="match status" value="1"/>
</dbReference>
<feature type="compositionally biased region" description="Low complexity" evidence="1">
    <location>
        <begin position="281"/>
        <end position="290"/>
    </location>
</feature>
<feature type="compositionally biased region" description="Polar residues" evidence="1">
    <location>
        <begin position="452"/>
        <end position="462"/>
    </location>
</feature>
<reference evidence="2 3" key="1">
    <citation type="submission" date="2016-03" db="EMBL/GenBank/DDBJ databases">
        <title>EvidentialGene: Evidence-directed Construction of Genes on Genomes.</title>
        <authorList>
            <person name="Gilbert D.G."/>
            <person name="Choi J.-H."/>
            <person name="Mockaitis K."/>
            <person name="Colbourne J."/>
            <person name="Pfrender M."/>
        </authorList>
    </citation>
    <scope>NUCLEOTIDE SEQUENCE [LARGE SCALE GENOMIC DNA]</scope>
    <source>
        <strain evidence="2 3">Xinb3</strain>
        <tissue evidence="2">Complete organism</tissue>
    </source>
</reference>
<evidence type="ECO:0000313" key="3">
    <source>
        <dbReference type="Proteomes" id="UP000076858"/>
    </source>
</evidence>
<feature type="compositionally biased region" description="Low complexity" evidence="1">
    <location>
        <begin position="103"/>
        <end position="120"/>
    </location>
</feature>
<dbReference type="OrthoDB" id="6372047at2759"/>
<dbReference type="Proteomes" id="UP000076858">
    <property type="component" value="Unassembled WGS sequence"/>
</dbReference>
<evidence type="ECO:0000313" key="2">
    <source>
        <dbReference type="EMBL" id="KZS15124.1"/>
    </source>
</evidence>
<feature type="region of interest" description="Disordered" evidence="1">
    <location>
        <begin position="1"/>
        <end position="42"/>
    </location>
</feature>
<evidence type="ECO:0000256" key="1">
    <source>
        <dbReference type="SAM" id="MobiDB-lite"/>
    </source>
</evidence>
<feature type="region of interest" description="Disordered" evidence="1">
    <location>
        <begin position="382"/>
        <end position="477"/>
    </location>
</feature>
<dbReference type="AlphaFoldDB" id="A0A164YCP9"/>
<accession>A0A164YCP9</accession>
<feature type="compositionally biased region" description="Low complexity" evidence="1">
    <location>
        <begin position="442"/>
        <end position="451"/>
    </location>
</feature>
<dbReference type="PANTHER" id="PTHR41156:SF1">
    <property type="entry name" value="ZASP-LIKE MOTIF DOMAIN-CONTAINING PROTEIN"/>
    <property type="match status" value="1"/>
</dbReference>
<feature type="region of interest" description="Disordered" evidence="1">
    <location>
        <begin position="202"/>
        <end position="290"/>
    </location>
</feature>
<gene>
    <name evidence="2" type="ORF">APZ42_019694</name>
</gene>
<proteinExistence type="predicted"/>
<comment type="caution">
    <text evidence="2">The sequence shown here is derived from an EMBL/GenBank/DDBJ whole genome shotgun (WGS) entry which is preliminary data.</text>
</comment>